<dbReference type="GeneID" id="77805292"/>
<sequence>MDRLHNIKPQPHHIRSKQFHRPASWLLPAPQLPFISTSRDFDLEQIISSHHVARPLEVPISLQKPSTRRF</sequence>
<dbReference type="RefSeq" id="XP_053028369.1">
    <property type="nucleotide sequence ID" value="XM_053164397.1"/>
</dbReference>
<evidence type="ECO:0000313" key="2">
    <source>
        <dbReference type="Proteomes" id="UP001164743"/>
    </source>
</evidence>
<gene>
    <name evidence="1" type="ORF">PtA15_17A296</name>
</gene>
<protein>
    <submittedName>
        <fullName evidence="1">Uncharacterized protein</fullName>
    </submittedName>
</protein>
<accession>A0ABY7D7S7</accession>
<evidence type="ECO:0000313" key="1">
    <source>
        <dbReference type="EMBL" id="WAQ92814.1"/>
    </source>
</evidence>
<dbReference type="EMBL" id="CP110437">
    <property type="protein sequence ID" value="WAQ92814.1"/>
    <property type="molecule type" value="Genomic_DNA"/>
</dbReference>
<reference evidence="1" key="1">
    <citation type="submission" date="2022-10" db="EMBL/GenBank/DDBJ databases">
        <title>Puccinia triticina Genome sequencing and assembly.</title>
        <authorList>
            <person name="Li C."/>
        </authorList>
    </citation>
    <scope>NUCLEOTIDE SEQUENCE</scope>
    <source>
        <strain evidence="1">Pt15</strain>
    </source>
</reference>
<keyword evidence="2" id="KW-1185">Reference proteome</keyword>
<name>A0ABY7D7S7_9BASI</name>
<organism evidence="1 2">
    <name type="scientific">Puccinia triticina</name>
    <dbReference type="NCBI Taxonomy" id="208348"/>
    <lineage>
        <taxon>Eukaryota</taxon>
        <taxon>Fungi</taxon>
        <taxon>Dikarya</taxon>
        <taxon>Basidiomycota</taxon>
        <taxon>Pucciniomycotina</taxon>
        <taxon>Pucciniomycetes</taxon>
        <taxon>Pucciniales</taxon>
        <taxon>Pucciniaceae</taxon>
        <taxon>Puccinia</taxon>
    </lineage>
</organism>
<proteinExistence type="predicted"/>
<dbReference type="Proteomes" id="UP001164743">
    <property type="component" value="Chromosome 17A"/>
</dbReference>